<keyword evidence="1" id="KW-0732">Signal</keyword>
<gene>
    <name evidence="2" type="ORF">JDN41_05720</name>
</gene>
<keyword evidence="3" id="KW-1185">Reference proteome</keyword>
<feature type="signal peptide" evidence="1">
    <location>
        <begin position="1"/>
        <end position="23"/>
    </location>
</feature>
<protein>
    <submittedName>
        <fullName evidence="2">Uncharacterized protein</fullName>
    </submittedName>
</protein>
<dbReference type="EMBL" id="JAEMUK010000011">
    <property type="protein sequence ID" value="MBJ7543053.1"/>
    <property type="molecule type" value="Genomic_DNA"/>
</dbReference>
<evidence type="ECO:0000313" key="2">
    <source>
        <dbReference type="EMBL" id="MBJ7543053.1"/>
    </source>
</evidence>
<dbReference type="Proteomes" id="UP000623250">
    <property type="component" value="Unassembled WGS sequence"/>
</dbReference>
<proteinExistence type="predicted"/>
<dbReference type="AlphaFoldDB" id="A0A8I1GEH7"/>
<evidence type="ECO:0000313" key="3">
    <source>
        <dbReference type="Proteomes" id="UP000623250"/>
    </source>
</evidence>
<accession>A0A8I1GEH7</accession>
<evidence type="ECO:0000256" key="1">
    <source>
        <dbReference type="SAM" id="SignalP"/>
    </source>
</evidence>
<feature type="chain" id="PRO_5034093157" evidence="1">
    <location>
        <begin position="24"/>
        <end position="97"/>
    </location>
</feature>
<comment type="caution">
    <text evidence="2">The sequence shown here is derived from an EMBL/GenBank/DDBJ whole genome shotgun (WGS) entry which is preliminary data.</text>
</comment>
<organism evidence="2 3">
    <name type="scientific">Rhodomicrobium udaipurense</name>
    <dbReference type="NCBI Taxonomy" id="1202716"/>
    <lineage>
        <taxon>Bacteria</taxon>
        <taxon>Pseudomonadati</taxon>
        <taxon>Pseudomonadota</taxon>
        <taxon>Alphaproteobacteria</taxon>
        <taxon>Hyphomicrobiales</taxon>
        <taxon>Hyphomicrobiaceae</taxon>
        <taxon>Rhodomicrobium</taxon>
    </lineage>
</organism>
<sequence length="97" mass="11238">MSRLLFTALLAAAVVGTTVQSDAAPRRGQQPRSYQLYVAPQEPTLVERFFGASAPRWQYQRPFAWYNTSLYNYPGPHYNNTTFWERVNTQANFPVQY</sequence>
<name>A0A8I1GEH7_9HYPH</name>
<reference evidence="2 3" key="1">
    <citation type="submission" date="2020-12" db="EMBL/GenBank/DDBJ databases">
        <title>Revised draft genomes of Rhodomicrobium vannielii ATCC 17100 and Rhodomicrobium udaipurense JA643.</title>
        <authorList>
            <person name="Conners E.M."/>
            <person name="Davenport E.J."/>
            <person name="Bose A."/>
        </authorList>
    </citation>
    <scope>NUCLEOTIDE SEQUENCE [LARGE SCALE GENOMIC DNA]</scope>
    <source>
        <strain evidence="2 3">JA643</strain>
    </source>
</reference>
<dbReference type="RefSeq" id="WP_155955093.1">
    <property type="nucleotide sequence ID" value="NZ_JAEMUK010000011.1"/>
</dbReference>